<keyword evidence="1" id="KW-0732">Signal</keyword>
<reference evidence="2 3" key="1">
    <citation type="submission" date="2024-07" db="EMBL/GenBank/DDBJ databases">
        <authorList>
            <person name="Pitt A."/>
            <person name="Hahn M.W."/>
        </authorList>
    </citation>
    <scope>NUCLEOTIDE SEQUENCE [LARGE SCALE GENOMIC DNA]</scope>
    <source>
        <strain evidence="2 3">1-SAACH-A3</strain>
    </source>
</reference>
<evidence type="ECO:0000256" key="1">
    <source>
        <dbReference type="SAM" id="SignalP"/>
    </source>
</evidence>
<feature type="chain" id="PRO_5046009921" evidence="1">
    <location>
        <begin position="19"/>
        <end position="388"/>
    </location>
</feature>
<protein>
    <submittedName>
        <fullName evidence="2">Uncharacterized protein</fullName>
    </submittedName>
</protein>
<name>A0ABW8RYR3_9BACT</name>
<dbReference type="EMBL" id="JBEWZH010000006">
    <property type="protein sequence ID" value="MFL0162648.1"/>
    <property type="molecule type" value="Genomic_DNA"/>
</dbReference>
<feature type="signal peptide" evidence="1">
    <location>
        <begin position="1"/>
        <end position="18"/>
    </location>
</feature>
<evidence type="ECO:0000313" key="3">
    <source>
        <dbReference type="Proteomes" id="UP001623558"/>
    </source>
</evidence>
<sequence length="388" mass="45017">MIKTLTYIFLLFSITAFGQNNQIIVPNNINLPKDTIVKKLLLESINGFLNLKEKPNNENTYVLNEDLLETSVLLDEIKGVEKIGRFNNNNFYKCYLNNVTALDDSTFQIQFSYLGINEITPILKASYEILGKQKNGQFYFCSPLKHNTTTWKTKKISNSLFHYKSTINKKTAKAYAEKVNDFDKKLHAKSSKIEWYGFNDLQEGLRNIGVLYKMDYNGMISNTFTSNENGTLLQISATNNAHFDKFDAHDLWHDRLNNVILRSTTNKAVDEGCAYLYGGSWGISWKEIFQTFKEKVSNKPQTNWLEYYGKFEDFGKSKEAYLMPEYVINALIVQKIEKEKGFSEVLTLLKSGKYNQNNNDYFKTMEKIIGINRTNFNVKVWELINREK</sequence>
<evidence type="ECO:0000313" key="2">
    <source>
        <dbReference type="EMBL" id="MFL0162648.1"/>
    </source>
</evidence>
<comment type="caution">
    <text evidence="2">The sequence shown here is derived from an EMBL/GenBank/DDBJ whole genome shotgun (WGS) entry which is preliminary data.</text>
</comment>
<accession>A0ABW8RYR3</accession>
<dbReference type="Proteomes" id="UP001623558">
    <property type="component" value="Unassembled WGS sequence"/>
</dbReference>
<organism evidence="2 3">
    <name type="scientific">Aquirufa salirivi</name>
    <dbReference type="NCBI Taxonomy" id="3104729"/>
    <lineage>
        <taxon>Bacteria</taxon>
        <taxon>Pseudomonadati</taxon>
        <taxon>Bacteroidota</taxon>
        <taxon>Cytophagia</taxon>
        <taxon>Cytophagales</taxon>
        <taxon>Flectobacillaceae</taxon>
        <taxon>Aquirufa</taxon>
    </lineage>
</organism>
<gene>
    <name evidence="2" type="ORF">U0R11_09625</name>
</gene>
<dbReference type="RefSeq" id="WP_406751489.1">
    <property type="nucleotide sequence ID" value="NZ_JBEWZH010000006.1"/>
</dbReference>
<keyword evidence="3" id="KW-1185">Reference proteome</keyword>
<proteinExistence type="predicted"/>